<proteinExistence type="predicted"/>
<evidence type="ECO:0000313" key="2">
    <source>
        <dbReference type="EMBL" id="GFY00236.1"/>
    </source>
</evidence>
<organism evidence="2 3">
    <name type="scientific">Trichonephila clavipes</name>
    <name type="common">Golden silk orbweaver</name>
    <name type="synonym">Nephila clavipes</name>
    <dbReference type="NCBI Taxonomy" id="2585209"/>
    <lineage>
        <taxon>Eukaryota</taxon>
        <taxon>Metazoa</taxon>
        <taxon>Ecdysozoa</taxon>
        <taxon>Arthropoda</taxon>
        <taxon>Chelicerata</taxon>
        <taxon>Arachnida</taxon>
        <taxon>Araneae</taxon>
        <taxon>Araneomorphae</taxon>
        <taxon>Entelegynae</taxon>
        <taxon>Araneoidea</taxon>
        <taxon>Nephilidae</taxon>
        <taxon>Trichonephila</taxon>
    </lineage>
</organism>
<reference evidence="2" key="1">
    <citation type="submission" date="2020-08" db="EMBL/GenBank/DDBJ databases">
        <title>Multicomponent nature underlies the extraordinary mechanical properties of spider dragline silk.</title>
        <authorList>
            <person name="Kono N."/>
            <person name="Nakamura H."/>
            <person name="Mori M."/>
            <person name="Yoshida Y."/>
            <person name="Ohtoshi R."/>
            <person name="Malay A.D."/>
            <person name="Moran D.A.P."/>
            <person name="Tomita M."/>
            <person name="Numata K."/>
            <person name="Arakawa K."/>
        </authorList>
    </citation>
    <scope>NUCLEOTIDE SEQUENCE</scope>
</reference>
<dbReference type="AlphaFoldDB" id="A0A8X6RTE2"/>
<protein>
    <submittedName>
        <fullName evidence="2">Uncharacterized protein</fullName>
    </submittedName>
</protein>
<evidence type="ECO:0000256" key="1">
    <source>
        <dbReference type="SAM" id="MobiDB-lite"/>
    </source>
</evidence>
<name>A0A8X6RTE2_TRICX</name>
<sequence length="125" mass="13975">MVQGGTSRDLTLDGVHLVIQLDPMHLKQPCHDVLKERKHEHSPRRVRISKVQPKGFLSRNYVAQRSPPPTTGTSIIRTDRLFYPSDDVTSSSHAINLPCQEQTPKRSTAPRESLQAALDPLQSSS</sequence>
<dbReference type="EMBL" id="BMAU01021218">
    <property type="protein sequence ID" value="GFY00236.1"/>
    <property type="molecule type" value="Genomic_DNA"/>
</dbReference>
<dbReference type="Proteomes" id="UP000887159">
    <property type="component" value="Unassembled WGS sequence"/>
</dbReference>
<feature type="region of interest" description="Disordered" evidence="1">
    <location>
        <begin position="87"/>
        <end position="125"/>
    </location>
</feature>
<evidence type="ECO:0000313" key="3">
    <source>
        <dbReference type="Proteomes" id="UP000887159"/>
    </source>
</evidence>
<feature type="compositionally biased region" description="Polar residues" evidence="1">
    <location>
        <begin position="87"/>
        <end position="106"/>
    </location>
</feature>
<gene>
    <name evidence="2" type="ORF">TNCV_4664881</name>
</gene>
<accession>A0A8X6RTE2</accession>
<keyword evidence="3" id="KW-1185">Reference proteome</keyword>
<comment type="caution">
    <text evidence="2">The sequence shown here is derived from an EMBL/GenBank/DDBJ whole genome shotgun (WGS) entry which is preliminary data.</text>
</comment>